<feature type="compositionally biased region" description="Low complexity" evidence="1">
    <location>
        <begin position="123"/>
        <end position="133"/>
    </location>
</feature>
<evidence type="ECO:0000259" key="4">
    <source>
        <dbReference type="Pfam" id="PF13007"/>
    </source>
</evidence>
<gene>
    <name evidence="6" type="primary">tnpC</name>
    <name evidence="6" type="ORF">ACG0Z3_14930</name>
</gene>
<dbReference type="Pfam" id="PF13007">
    <property type="entry name" value="LZ_Tnp_IS66"/>
    <property type="match status" value="1"/>
</dbReference>
<sequence length="566" mass="64117">MRGLPPNSPQGLSPEVAALIAQLQQQVQDQAQQLSEHDETLAARDIELAQRDALLQRKDREIALREAKIEKINFELARLKRWTYGAKSEAMNADQRRLFEETLAEDEAALQAQLEQLRREAEAAAAAAAGTKPKAPRKPRRQALPEHLRRVEHRHEPDSTDCQDQDCGRPMKRIGEDVTERLDIVPAEFFVHRHIYGKWACRHCQVLRQAPSVPEIVESGIAASGLLAHTAISRFVDHVPYYRQESINARSRVHTPRSTLAAGTGQVGAALEPLYELHKRFILDCRVVHADETPVALLDPGAGKTRRAYMWAYARSWHDAAPGVIYEFCRGRGAQYPVAFLNGDERLGERRWSGTLLTDRYGAYDTVVDPQHFPGRISAACAAHARRNFEELTKDGTSPVGLDALRRFARIYQVEGELKDLSDDERRAQRQRLAKPLWDELRQWLELERRVVADGSATAKAINYTLGHWTALTHHLEDGAVALDNNHLERQIKPWAMGRKAWQFVGSELAGQRAAIIMSLVQSARPNGHEPWAYLRDVLERLPTQLNGRLEELLPHRWQLRSSVVT</sequence>
<feature type="domain" description="Transposase TnpC homeodomain" evidence="4">
    <location>
        <begin position="74"/>
        <end position="152"/>
    </location>
</feature>
<dbReference type="PANTHER" id="PTHR33678">
    <property type="entry name" value="BLL1576 PROTEIN"/>
    <property type="match status" value="1"/>
</dbReference>
<evidence type="ECO:0000313" key="6">
    <source>
        <dbReference type="EMBL" id="MFG6441978.1"/>
    </source>
</evidence>
<accession>A0ABW7FKV9</accession>
<evidence type="ECO:0000256" key="1">
    <source>
        <dbReference type="SAM" id="MobiDB-lite"/>
    </source>
</evidence>
<dbReference type="Pfam" id="PF13817">
    <property type="entry name" value="DDE_Tnp_IS66_C"/>
    <property type="match status" value="1"/>
</dbReference>
<dbReference type="InterPro" id="IPR004291">
    <property type="entry name" value="Transposase_IS66_central"/>
</dbReference>
<feature type="domain" description="Transposase IS66 C-terminal" evidence="5">
    <location>
        <begin position="519"/>
        <end position="556"/>
    </location>
</feature>
<evidence type="ECO:0000313" key="7">
    <source>
        <dbReference type="Proteomes" id="UP001606301"/>
    </source>
</evidence>
<evidence type="ECO:0000259" key="3">
    <source>
        <dbReference type="Pfam" id="PF13005"/>
    </source>
</evidence>
<feature type="region of interest" description="Disordered" evidence="1">
    <location>
        <begin position="121"/>
        <end position="169"/>
    </location>
</feature>
<feature type="compositionally biased region" description="Basic and acidic residues" evidence="1">
    <location>
        <begin position="143"/>
        <end position="158"/>
    </location>
</feature>
<dbReference type="InterPro" id="IPR039552">
    <property type="entry name" value="IS66_C"/>
</dbReference>
<dbReference type="Pfam" id="PF13005">
    <property type="entry name" value="zf-IS66"/>
    <property type="match status" value="1"/>
</dbReference>
<dbReference type="EMBL" id="JBIGHW010000008">
    <property type="protein sequence ID" value="MFG6441978.1"/>
    <property type="molecule type" value="Genomic_DNA"/>
</dbReference>
<reference evidence="6 7" key="1">
    <citation type="submission" date="2024-08" db="EMBL/GenBank/DDBJ databases">
        <authorList>
            <person name="Lu H."/>
        </authorList>
    </citation>
    <scope>NUCLEOTIDE SEQUENCE [LARGE SCALE GENOMIC DNA]</scope>
    <source>
        <strain evidence="6 7">LKC17W</strain>
    </source>
</reference>
<feature type="domain" description="Transposase IS66 zinc-finger binding" evidence="3">
    <location>
        <begin position="166"/>
        <end position="204"/>
    </location>
</feature>
<dbReference type="Proteomes" id="UP001606301">
    <property type="component" value="Unassembled WGS sequence"/>
</dbReference>
<evidence type="ECO:0000259" key="2">
    <source>
        <dbReference type="Pfam" id="PF03050"/>
    </source>
</evidence>
<dbReference type="InterPro" id="IPR052344">
    <property type="entry name" value="Transposase-related"/>
</dbReference>
<dbReference type="InterPro" id="IPR024474">
    <property type="entry name" value="Znf_dom_IS66"/>
</dbReference>
<keyword evidence="7" id="KW-1185">Reference proteome</keyword>
<dbReference type="NCBIfam" id="NF033517">
    <property type="entry name" value="transpos_IS66"/>
    <property type="match status" value="1"/>
</dbReference>
<name>A0ABW7FKV9_9BURK</name>
<dbReference type="RefSeq" id="WP_394398768.1">
    <property type="nucleotide sequence ID" value="NZ_JBIGHW010000008.1"/>
</dbReference>
<protein>
    <submittedName>
        <fullName evidence="6">IS66 family transposase</fullName>
    </submittedName>
</protein>
<dbReference type="Pfam" id="PF03050">
    <property type="entry name" value="DDE_Tnp_IS66"/>
    <property type="match status" value="1"/>
</dbReference>
<dbReference type="PANTHER" id="PTHR33678:SF1">
    <property type="entry name" value="BLL1576 PROTEIN"/>
    <property type="match status" value="1"/>
</dbReference>
<evidence type="ECO:0000259" key="5">
    <source>
        <dbReference type="Pfam" id="PF13817"/>
    </source>
</evidence>
<proteinExistence type="predicted"/>
<comment type="caution">
    <text evidence="6">The sequence shown here is derived from an EMBL/GenBank/DDBJ whole genome shotgun (WGS) entry which is preliminary data.</text>
</comment>
<organism evidence="6 7">
    <name type="scientific">Pelomonas margarita</name>
    <dbReference type="NCBI Taxonomy" id="3299031"/>
    <lineage>
        <taxon>Bacteria</taxon>
        <taxon>Pseudomonadati</taxon>
        <taxon>Pseudomonadota</taxon>
        <taxon>Betaproteobacteria</taxon>
        <taxon>Burkholderiales</taxon>
        <taxon>Sphaerotilaceae</taxon>
        <taxon>Roseateles</taxon>
    </lineage>
</organism>
<dbReference type="InterPro" id="IPR024463">
    <property type="entry name" value="Transposase_TnpC_homeodom"/>
</dbReference>
<feature type="domain" description="Transposase IS66 central" evidence="2">
    <location>
        <begin position="220"/>
        <end position="512"/>
    </location>
</feature>